<dbReference type="Proteomes" id="UP000011014">
    <property type="component" value="Unassembled WGS sequence"/>
</dbReference>
<feature type="compositionally biased region" description="Low complexity" evidence="1">
    <location>
        <begin position="138"/>
        <end position="150"/>
    </location>
</feature>
<dbReference type="AlphaFoldDB" id="E4YG57"/>
<organism evidence="2">
    <name type="scientific">Oikopleura dioica</name>
    <name type="common">Tunicate</name>
    <dbReference type="NCBI Taxonomy" id="34765"/>
    <lineage>
        <taxon>Eukaryota</taxon>
        <taxon>Metazoa</taxon>
        <taxon>Chordata</taxon>
        <taxon>Tunicata</taxon>
        <taxon>Appendicularia</taxon>
        <taxon>Copelata</taxon>
        <taxon>Oikopleuridae</taxon>
        <taxon>Oikopleura</taxon>
    </lineage>
</organism>
<evidence type="ECO:0000256" key="1">
    <source>
        <dbReference type="SAM" id="MobiDB-lite"/>
    </source>
</evidence>
<protein>
    <submittedName>
        <fullName evidence="2">Uncharacterized protein</fullName>
    </submittedName>
</protein>
<feature type="region of interest" description="Disordered" evidence="1">
    <location>
        <begin position="69"/>
        <end position="164"/>
    </location>
</feature>
<reference evidence="2" key="1">
    <citation type="journal article" date="2010" name="Science">
        <title>Plasticity of animal genome architecture unmasked by rapid evolution of a pelagic tunicate.</title>
        <authorList>
            <person name="Denoeud F."/>
            <person name="Henriet S."/>
            <person name="Mungpakdee S."/>
            <person name="Aury J.M."/>
            <person name="Da Silva C."/>
            <person name="Brinkmann H."/>
            <person name="Mikhaleva J."/>
            <person name="Olsen L.C."/>
            <person name="Jubin C."/>
            <person name="Canestro C."/>
            <person name="Bouquet J.M."/>
            <person name="Danks G."/>
            <person name="Poulain J."/>
            <person name="Campsteijn C."/>
            <person name="Adamski M."/>
            <person name="Cross I."/>
            <person name="Yadetie F."/>
            <person name="Muffato M."/>
            <person name="Louis A."/>
            <person name="Butcher S."/>
            <person name="Tsagkogeorga G."/>
            <person name="Konrad A."/>
            <person name="Singh S."/>
            <person name="Jensen M.F."/>
            <person name="Cong E.H."/>
            <person name="Eikeseth-Otteraa H."/>
            <person name="Noel B."/>
            <person name="Anthouard V."/>
            <person name="Porcel B.M."/>
            <person name="Kachouri-Lafond R."/>
            <person name="Nishino A."/>
            <person name="Ugolini M."/>
            <person name="Chourrout P."/>
            <person name="Nishida H."/>
            <person name="Aasland R."/>
            <person name="Huzurbazar S."/>
            <person name="Westhof E."/>
            <person name="Delsuc F."/>
            <person name="Lehrach H."/>
            <person name="Reinhardt R."/>
            <person name="Weissenbach J."/>
            <person name="Roy S.W."/>
            <person name="Artiguenave F."/>
            <person name="Postlethwait J.H."/>
            <person name="Manak J.R."/>
            <person name="Thompson E.M."/>
            <person name="Jaillon O."/>
            <person name="Du Pasquier L."/>
            <person name="Boudinot P."/>
            <person name="Liberles D.A."/>
            <person name="Volff J.N."/>
            <person name="Philippe H."/>
            <person name="Lenhard B."/>
            <person name="Roest Crollius H."/>
            <person name="Wincker P."/>
            <person name="Chourrout D."/>
        </authorList>
    </citation>
    <scope>NUCLEOTIDE SEQUENCE [LARGE SCALE GENOMIC DNA]</scope>
</reference>
<evidence type="ECO:0000313" key="2">
    <source>
        <dbReference type="EMBL" id="CBY34481.1"/>
    </source>
</evidence>
<accession>E4YG57</accession>
<sequence length="184" mass="20664">MKNVSTMLFLGSSLARPAEDFGDNLLEKISNEINVDSRVYEMDISLNDSASEPVFLLDRPAFKKFLESHQPRERRYSDSSTSEFTWTPGPTVDTTSTQFSTTQTLEGDPTTSTIDDPTTTTTDSANDPDWEPSSTVDTTSTAVPFSTTTTWGRHLPTESTTTTSAPRTIRNWFLEWLDNFGFHW</sequence>
<feature type="compositionally biased region" description="Low complexity" evidence="1">
    <location>
        <begin position="94"/>
        <end position="127"/>
    </location>
</feature>
<gene>
    <name evidence="2" type="ORF">GSOID_T00024505001</name>
</gene>
<dbReference type="EMBL" id="FN654512">
    <property type="protein sequence ID" value="CBY34481.1"/>
    <property type="molecule type" value="Genomic_DNA"/>
</dbReference>
<proteinExistence type="predicted"/>
<name>E4YG57_OIKDI</name>